<reference evidence="3 4" key="1">
    <citation type="submission" date="2020-08" db="EMBL/GenBank/DDBJ databases">
        <title>Genomic Encyclopedia of Type Strains, Phase IV (KMG-IV): sequencing the most valuable type-strain genomes for metagenomic binning, comparative biology and taxonomic classification.</title>
        <authorList>
            <person name="Goeker M."/>
        </authorList>
    </citation>
    <scope>NUCLEOTIDE SEQUENCE [LARGE SCALE GENOMIC DNA]</scope>
    <source>
        <strain evidence="3 4">DSM 11590</strain>
    </source>
</reference>
<dbReference type="PANTHER" id="PTHR30531:SF12">
    <property type="entry name" value="FLAGELLAR BIOSYNTHETIC PROTEIN FLHB"/>
    <property type="match status" value="1"/>
</dbReference>
<comment type="caution">
    <text evidence="3">The sequence shown here is derived from an EMBL/GenBank/DDBJ whole genome shotgun (WGS) entry which is preliminary data.</text>
</comment>
<accession>A0A7X0DKY7</accession>
<dbReference type="GO" id="GO:0005886">
    <property type="term" value="C:plasma membrane"/>
    <property type="evidence" value="ECO:0007669"/>
    <property type="project" value="TreeGrafter"/>
</dbReference>
<keyword evidence="3" id="KW-0969">Cilium</keyword>
<dbReference type="Proteomes" id="UP000544872">
    <property type="component" value="Unassembled WGS sequence"/>
</dbReference>
<name>A0A7X0DKY7_NOVIT</name>
<keyword evidence="4" id="KW-1185">Reference proteome</keyword>
<dbReference type="GO" id="GO:0009306">
    <property type="term" value="P:protein secretion"/>
    <property type="evidence" value="ECO:0007669"/>
    <property type="project" value="InterPro"/>
</dbReference>
<dbReference type="Gene3D" id="3.40.1690.10">
    <property type="entry name" value="secretion proteins EscU"/>
    <property type="match status" value="1"/>
</dbReference>
<evidence type="ECO:0000256" key="2">
    <source>
        <dbReference type="SAM" id="MobiDB-lite"/>
    </source>
</evidence>
<dbReference type="AlphaFoldDB" id="A0A7X0DKY7"/>
<dbReference type="RefSeq" id="WP_184261677.1">
    <property type="nucleotide sequence ID" value="NZ_JACIIX010000002.1"/>
</dbReference>
<feature type="region of interest" description="Disordered" evidence="2">
    <location>
        <begin position="1"/>
        <end position="40"/>
    </location>
</feature>
<dbReference type="Pfam" id="PF01312">
    <property type="entry name" value="Bac_export_2"/>
    <property type="match status" value="1"/>
</dbReference>
<sequence length="162" mass="15702">MKKPGDTPAGGTPGRSSGGKPVEAVPPGGKAVAVAPSGGKPVAVAPPGGKPVAVAPPGGKPVAVAIEHDPAAGGAPKVVASGRGFVAEQILELAFAHGIKVRQDADLAQILAVLDLDSDIPPEAFAAVAEILVYVYRANAAAPAVDPGGPLSPPILSGKDAP</sequence>
<proteinExistence type="inferred from homology"/>
<evidence type="ECO:0000313" key="3">
    <source>
        <dbReference type="EMBL" id="MBB6209415.1"/>
    </source>
</evidence>
<dbReference type="EMBL" id="JACIIX010000002">
    <property type="protein sequence ID" value="MBB6209415.1"/>
    <property type="molecule type" value="Genomic_DNA"/>
</dbReference>
<feature type="compositionally biased region" description="Low complexity" evidence="2">
    <location>
        <begin position="21"/>
        <end position="40"/>
    </location>
</feature>
<gene>
    <name evidence="3" type="ORF">FHS48_000817</name>
</gene>
<dbReference type="InterPro" id="IPR029025">
    <property type="entry name" value="T3SS_substrate_exporter_C"/>
</dbReference>
<protein>
    <submittedName>
        <fullName evidence="3">Flagellar biosynthesis protein</fullName>
    </submittedName>
</protein>
<evidence type="ECO:0000256" key="1">
    <source>
        <dbReference type="ARBA" id="ARBA00010690"/>
    </source>
</evidence>
<dbReference type="PANTHER" id="PTHR30531">
    <property type="entry name" value="FLAGELLAR BIOSYNTHETIC PROTEIN FLHB"/>
    <property type="match status" value="1"/>
</dbReference>
<dbReference type="InterPro" id="IPR006135">
    <property type="entry name" value="T3SS_substrate_exporter"/>
</dbReference>
<comment type="similarity">
    <text evidence="1">Belongs to the type III secretion exporter family.</text>
</comment>
<organism evidence="3 4">
    <name type="scientific">Novispirillum itersonii</name>
    <name type="common">Aquaspirillum itersonii</name>
    <dbReference type="NCBI Taxonomy" id="189"/>
    <lineage>
        <taxon>Bacteria</taxon>
        <taxon>Pseudomonadati</taxon>
        <taxon>Pseudomonadota</taxon>
        <taxon>Alphaproteobacteria</taxon>
        <taxon>Rhodospirillales</taxon>
        <taxon>Novispirillaceae</taxon>
        <taxon>Novispirillum</taxon>
    </lineage>
</organism>
<keyword evidence="3" id="KW-0282">Flagellum</keyword>
<dbReference type="SUPFAM" id="SSF160544">
    <property type="entry name" value="EscU C-terminal domain-like"/>
    <property type="match status" value="1"/>
</dbReference>
<keyword evidence="3" id="KW-0966">Cell projection</keyword>
<evidence type="ECO:0000313" key="4">
    <source>
        <dbReference type="Proteomes" id="UP000544872"/>
    </source>
</evidence>